<gene>
    <name evidence="2" type="ORF">DFH94DRAFT_632</name>
</gene>
<evidence type="ECO:0000313" key="2">
    <source>
        <dbReference type="EMBL" id="KAF8486774.1"/>
    </source>
</evidence>
<feature type="compositionally biased region" description="Low complexity" evidence="1">
    <location>
        <begin position="577"/>
        <end position="593"/>
    </location>
</feature>
<feature type="compositionally biased region" description="Acidic residues" evidence="1">
    <location>
        <begin position="733"/>
        <end position="757"/>
    </location>
</feature>
<evidence type="ECO:0000313" key="3">
    <source>
        <dbReference type="Proteomes" id="UP000759537"/>
    </source>
</evidence>
<feature type="region of interest" description="Disordered" evidence="1">
    <location>
        <begin position="724"/>
        <end position="757"/>
    </location>
</feature>
<sequence length="757" mass="82912">MLLQLAPLFRPLPMNDPDTQNNVLSAQYWSDAVQTRIALVDDVLQQVLPSALTDTTAFDLVDGEMAAIRRALRTIGTRRNALTPTCRIPTEILGQIFLFYQQVSPGSYILECSGPSPGGGDSSSDRRHTLKNTTLRWVPAVAHVCRHWRAVALDHPRLWSCITLRLGREWASRMLSLSKSSPITVTLTDPDPCEASIPLDPWAAATLPPFSSMAPRRAQLDPIDVLAQHLFHIQDLDLNACSCAIVPWVRLLETDAPLLEVFGLHVDMHRPGTRHDVAVPLPYNFLATHPRLRRINIHGAFLSSWATPAEGLPLSSLTYLSICAPDPRKIVERAELVAPAHNEFLDCLSQMPALDTLLLSHCLPPFATAYSTRTVPLPHLRSLYFHDRVDRCRQALDALAVPPTTTIKVSCWSICPPSEHDCLRILPSLSAHLCREDFSRTSGPTSSINGPHALTLSSASIDGHTEFTLSAWRTFTPPTVTEDREQFFGPKTIPDVRLECEWDASDDPEMERRALRRACAGVPLDELRALSIRAEAAVWDAHDWYDTFVGSVEITHVAGLETPGESVLDALKLPLETTTSTDTDTGTSNSNSNGGNGCGNGGDGAVESSRGDPPVPQSPPPPLPPPSPPAPAPPPPPPQQQQQPPLFPELVSLTLSGVNFVRANKTAWHTLSSAMTKRQASPACVTILDRIEFRGCTVAEWMVDGLNEYTAVVVWDSVSDPDNWMHVPREVEGGGDEDEDEDEDEGEGEDEDEGEGE</sequence>
<proteinExistence type="predicted"/>
<dbReference type="OrthoDB" id="3220740at2759"/>
<dbReference type="SUPFAM" id="SSF52047">
    <property type="entry name" value="RNI-like"/>
    <property type="match status" value="1"/>
</dbReference>
<dbReference type="AlphaFoldDB" id="A0A9P5N5D7"/>
<dbReference type="Proteomes" id="UP000759537">
    <property type="component" value="Unassembled WGS sequence"/>
</dbReference>
<comment type="caution">
    <text evidence="2">The sequence shown here is derived from an EMBL/GenBank/DDBJ whole genome shotgun (WGS) entry which is preliminary data.</text>
</comment>
<reference evidence="2" key="1">
    <citation type="submission" date="2019-10" db="EMBL/GenBank/DDBJ databases">
        <authorList>
            <consortium name="DOE Joint Genome Institute"/>
            <person name="Kuo A."/>
            <person name="Miyauchi S."/>
            <person name="Kiss E."/>
            <person name="Drula E."/>
            <person name="Kohler A."/>
            <person name="Sanchez-Garcia M."/>
            <person name="Andreopoulos B."/>
            <person name="Barry K.W."/>
            <person name="Bonito G."/>
            <person name="Buee M."/>
            <person name="Carver A."/>
            <person name="Chen C."/>
            <person name="Cichocki N."/>
            <person name="Clum A."/>
            <person name="Culley D."/>
            <person name="Crous P.W."/>
            <person name="Fauchery L."/>
            <person name="Girlanda M."/>
            <person name="Hayes R."/>
            <person name="Keri Z."/>
            <person name="LaButti K."/>
            <person name="Lipzen A."/>
            <person name="Lombard V."/>
            <person name="Magnuson J."/>
            <person name="Maillard F."/>
            <person name="Morin E."/>
            <person name="Murat C."/>
            <person name="Nolan M."/>
            <person name="Ohm R."/>
            <person name="Pangilinan J."/>
            <person name="Pereira M."/>
            <person name="Perotto S."/>
            <person name="Peter M."/>
            <person name="Riley R."/>
            <person name="Sitrit Y."/>
            <person name="Stielow B."/>
            <person name="Szollosi G."/>
            <person name="Zifcakova L."/>
            <person name="Stursova M."/>
            <person name="Spatafora J.W."/>
            <person name="Tedersoo L."/>
            <person name="Vaario L.-M."/>
            <person name="Yamada A."/>
            <person name="Yan M."/>
            <person name="Wang P."/>
            <person name="Xu J."/>
            <person name="Bruns T."/>
            <person name="Baldrian P."/>
            <person name="Vilgalys R."/>
            <person name="Henrissat B."/>
            <person name="Grigoriev I.V."/>
            <person name="Hibbett D."/>
            <person name="Nagy L.G."/>
            <person name="Martin F.M."/>
        </authorList>
    </citation>
    <scope>NUCLEOTIDE SEQUENCE</scope>
    <source>
        <strain evidence="2">Prilba</strain>
    </source>
</reference>
<reference evidence="2" key="2">
    <citation type="journal article" date="2020" name="Nat. Commun.">
        <title>Large-scale genome sequencing of mycorrhizal fungi provides insights into the early evolution of symbiotic traits.</title>
        <authorList>
            <person name="Miyauchi S."/>
            <person name="Kiss E."/>
            <person name="Kuo A."/>
            <person name="Drula E."/>
            <person name="Kohler A."/>
            <person name="Sanchez-Garcia M."/>
            <person name="Morin E."/>
            <person name="Andreopoulos B."/>
            <person name="Barry K.W."/>
            <person name="Bonito G."/>
            <person name="Buee M."/>
            <person name="Carver A."/>
            <person name="Chen C."/>
            <person name="Cichocki N."/>
            <person name="Clum A."/>
            <person name="Culley D."/>
            <person name="Crous P.W."/>
            <person name="Fauchery L."/>
            <person name="Girlanda M."/>
            <person name="Hayes R.D."/>
            <person name="Keri Z."/>
            <person name="LaButti K."/>
            <person name="Lipzen A."/>
            <person name="Lombard V."/>
            <person name="Magnuson J."/>
            <person name="Maillard F."/>
            <person name="Murat C."/>
            <person name="Nolan M."/>
            <person name="Ohm R.A."/>
            <person name="Pangilinan J."/>
            <person name="Pereira M.F."/>
            <person name="Perotto S."/>
            <person name="Peter M."/>
            <person name="Pfister S."/>
            <person name="Riley R."/>
            <person name="Sitrit Y."/>
            <person name="Stielow J.B."/>
            <person name="Szollosi G."/>
            <person name="Zifcakova L."/>
            <person name="Stursova M."/>
            <person name="Spatafora J.W."/>
            <person name="Tedersoo L."/>
            <person name="Vaario L.M."/>
            <person name="Yamada A."/>
            <person name="Yan M."/>
            <person name="Wang P."/>
            <person name="Xu J."/>
            <person name="Bruns T."/>
            <person name="Baldrian P."/>
            <person name="Vilgalys R."/>
            <person name="Dunand C."/>
            <person name="Henrissat B."/>
            <person name="Grigoriev I.V."/>
            <person name="Hibbett D."/>
            <person name="Nagy L.G."/>
            <person name="Martin F.M."/>
        </authorList>
    </citation>
    <scope>NUCLEOTIDE SEQUENCE</scope>
    <source>
        <strain evidence="2">Prilba</strain>
    </source>
</reference>
<name>A0A9P5N5D7_9AGAM</name>
<evidence type="ECO:0000256" key="1">
    <source>
        <dbReference type="SAM" id="MobiDB-lite"/>
    </source>
</evidence>
<accession>A0A9P5N5D7</accession>
<feature type="region of interest" description="Disordered" evidence="1">
    <location>
        <begin position="577"/>
        <end position="644"/>
    </location>
</feature>
<dbReference type="EMBL" id="WHVB01000001">
    <property type="protein sequence ID" value="KAF8486774.1"/>
    <property type="molecule type" value="Genomic_DNA"/>
</dbReference>
<evidence type="ECO:0008006" key="4">
    <source>
        <dbReference type="Google" id="ProtNLM"/>
    </source>
</evidence>
<protein>
    <recommendedName>
        <fullName evidence="4">F-box domain-containing protein</fullName>
    </recommendedName>
</protein>
<organism evidence="2 3">
    <name type="scientific">Russula ochroleuca</name>
    <dbReference type="NCBI Taxonomy" id="152965"/>
    <lineage>
        <taxon>Eukaryota</taxon>
        <taxon>Fungi</taxon>
        <taxon>Dikarya</taxon>
        <taxon>Basidiomycota</taxon>
        <taxon>Agaricomycotina</taxon>
        <taxon>Agaricomycetes</taxon>
        <taxon>Russulales</taxon>
        <taxon>Russulaceae</taxon>
        <taxon>Russula</taxon>
    </lineage>
</organism>
<keyword evidence="3" id="KW-1185">Reference proteome</keyword>
<feature type="compositionally biased region" description="Gly residues" evidence="1">
    <location>
        <begin position="594"/>
        <end position="604"/>
    </location>
</feature>
<feature type="compositionally biased region" description="Pro residues" evidence="1">
    <location>
        <begin position="613"/>
        <end position="639"/>
    </location>
</feature>